<keyword evidence="5 8" id="KW-0012">Acyltransferase</keyword>
<accession>A0A2T4Q0C4</accession>
<dbReference type="RefSeq" id="WP_107532961.1">
    <property type="nucleotide sequence ID" value="NZ_JBLGEG010000003.1"/>
</dbReference>
<feature type="active site" description="Acyl-thioester intermediate" evidence="7">
    <location>
        <position position="88"/>
    </location>
</feature>
<evidence type="ECO:0000259" key="10">
    <source>
        <dbReference type="Pfam" id="PF02803"/>
    </source>
</evidence>
<dbReference type="PROSITE" id="PS00099">
    <property type="entry name" value="THIOLASE_3"/>
    <property type="match status" value="1"/>
</dbReference>
<feature type="active site" description="Proton acceptor" evidence="7">
    <location>
        <position position="349"/>
    </location>
</feature>
<dbReference type="SUPFAM" id="SSF53901">
    <property type="entry name" value="Thiolase-like"/>
    <property type="match status" value="2"/>
</dbReference>
<evidence type="ECO:0000256" key="6">
    <source>
        <dbReference type="ARBA" id="ARBA00030755"/>
    </source>
</evidence>
<reference evidence="11 12" key="1">
    <citation type="journal article" date="2016" name="Front. Microbiol.">
        <title>Comprehensive Phylogenetic Analysis of Bovine Non-aureus Staphylococci Species Based on Whole-Genome Sequencing.</title>
        <authorList>
            <person name="Naushad S."/>
            <person name="Barkema H.W."/>
            <person name="Luby C."/>
            <person name="Condas L.A."/>
            <person name="Nobrega D.B."/>
            <person name="Carson D.A."/>
            <person name="De Buck J."/>
        </authorList>
    </citation>
    <scope>NUCLEOTIDE SEQUENCE [LARGE SCALE GENOMIC DNA]</scope>
    <source>
        <strain evidence="11 12">SNUC 2993</strain>
    </source>
</reference>
<dbReference type="InterPro" id="IPR020615">
    <property type="entry name" value="Thiolase_acyl_enz_int_AS"/>
</dbReference>
<dbReference type="PANTHER" id="PTHR18919">
    <property type="entry name" value="ACETYL-COA C-ACYLTRANSFERASE"/>
    <property type="match status" value="1"/>
</dbReference>
<dbReference type="PANTHER" id="PTHR18919:SF107">
    <property type="entry name" value="ACETYL-COA ACETYLTRANSFERASE, CYTOSOLIC"/>
    <property type="match status" value="1"/>
</dbReference>
<dbReference type="InterPro" id="IPR020616">
    <property type="entry name" value="Thiolase_N"/>
</dbReference>
<dbReference type="InterPro" id="IPR016039">
    <property type="entry name" value="Thiolase-like"/>
</dbReference>
<dbReference type="PROSITE" id="PS00098">
    <property type="entry name" value="THIOLASE_1"/>
    <property type="match status" value="1"/>
</dbReference>
<dbReference type="CDD" id="cd00751">
    <property type="entry name" value="thiolase"/>
    <property type="match status" value="1"/>
</dbReference>
<dbReference type="InterPro" id="IPR020613">
    <property type="entry name" value="Thiolase_CS"/>
</dbReference>
<keyword evidence="4 8" id="KW-0808">Transferase</keyword>
<feature type="domain" description="Thiolase N-terminal" evidence="9">
    <location>
        <begin position="4"/>
        <end position="263"/>
    </location>
</feature>
<evidence type="ECO:0000256" key="3">
    <source>
        <dbReference type="ARBA" id="ARBA00014048"/>
    </source>
</evidence>
<dbReference type="InterPro" id="IPR020617">
    <property type="entry name" value="Thiolase_C"/>
</dbReference>
<evidence type="ECO:0000256" key="1">
    <source>
        <dbReference type="ARBA" id="ARBA00010982"/>
    </source>
</evidence>
<dbReference type="InterPro" id="IPR002155">
    <property type="entry name" value="Thiolase"/>
</dbReference>
<feature type="domain" description="Thiolase C-terminal" evidence="10">
    <location>
        <begin position="271"/>
        <end position="389"/>
    </location>
</feature>
<dbReference type="Gene3D" id="3.40.47.10">
    <property type="match status" value="2"/>
</dbReference>
<gene>
    <name evidence="11" type="ORF">BU085_06925</name>
</gene>
<protein>
    <recommendedName>
        <fullName evidence="3">Probable acetyl-CoA acyltransferase</fullName>
        <ecNumber evidence="2">2.3.1.9</ecNumber>
    </recommendedName>
    <alternativeName>
        <fullName evidence="6">Acetoacetyl-CoA thiolase</fullName>
    </alternativeName>
</protein>
<dbReference type="PROSITE" id="PS00737">
    <property type="entry name" value="THIOLASE_2"/>
    <property type="match status" value="1"/>
</dbReference>
<dbReference type="AlphaFoldDB" id="A0A2T4Q0C4"/>
<dbReference type="EMBL" id="PZEV01000019">
    <property type="protein sequence ID" value="PTI50971.1"/>
    <property type="molecule type" value="Genomic_DNA"/>
</dbReference>
<sequence>MSRIVLAEAYRTPIGVFGGAFKDIPAYDLGATLIKHILKTTQIDPNEINEVILGNVLQAGQGQNPARIASIKGGLPESVPAFTVNKVCGSGLKSIQLAYQSILAGDNDVVLAGGMESMSQSPMLMKNARFGFKMGNQALVDSMVADGLTDVFNDYHMGITAENLVEKYSISREAQDEFAAQSQQKAEAAQNSGAFDAEIVPVEVPQRKGEPIVVSEDEGIRKGTTADKLSHLRPAFKKNGSVTAGNASGINDGASMMLVMTEEKAKELNIKPIAILDGFGTSGVDPSIMGIGPVDAVKKALQRTNQSIEDIDVFELNEAFASQALAVNQELQLPAEKVNTKGGAIALGHPIGASGARILVTLLHQLNEEKQSGIASLCIGGGQGIATAVSYYKG</sequence>
<evidence type="ECO:0000313" key="12">
    <source>
        <dbReference type="Proteomes" id="UP000240717"/>
    </source>
</evidence>
<dbReference type="InterPro" id="IPR020610">
    <property type="entry name" value="Thiolase_AS"/>
</dbReference>
<name>A0A2T4Q0C4_STAWA</name>
<comment type="caution">
    <text evidence="11">The sequence shown here is derived from an EMBL/GenBank/DDBJ whole genome shotgun (WGS) entry which is preliminary data.</text>
</comment>
<evidence type="ECO:0000256" key="7">
    <source>
        <dbReference type="PIRSR" id="PIRSR000429-1"/>
    </source>
</evidence>
<dbReference type="EC" id="2.3.1.9" evidence="2"/>
<evidence type="ECO:0000256" key="4">
    <source>
        <dbReference type="ARBA" id="ARBA00022679"/>
    </source>
</evidence>
<dbReference type="FunFam" id="3.40.47.10:FF:000010">
    <property type="entry name" value="Acetyl-CoA acetyltransferase (Thiolase)"/>
    <property type="match status" value="1"/>
</dbReference>
<dbReference type="Pfam" id="PF00108">
    <property type="entry name" value="Thiolase_N"/>
    <property type="match status" value="1"/>
</dbReference>
<feature type="active site" description="Proton acceptor" evidence="7">
    <location>
        <position position="378"/>
    </location>
</feature>
<dbReference type="GO" id="GO:0003985">
    <property type="term" value="F:acetyl-CoA C-acetyltransferase activity"/>
    <property type="evidence" value="ECO:0007669"/>
    <property type="project" value="UniProtKB-EC"/>
</dbReference>
<dbReference type="PIRSF" id="PIRSF000429">
    <property type="entry name" value="Ac-CoA_Ac_transf"/>
    <property type="match status" value="1"/>
</dbReference>
<dbReference type="Proteomes" id="UP000240717">
    <property type="component" value="Unassembled WGS sequence"/>
</dbReference>
<organism evidence="11 12">
    <name type="scientific">Staphylococcus warneri</name>
    <dbReference type="NCBI Taxonomy" id="1292"/>
    <lineage>
        <taxon>Bacteria</taxon>
        <taxon>Bacillati</taxon>
        <taxon>Bacillota</taxon>
        <taxon>Bacilli</taxon>
        <taxon>Bacillales</taxon>
        <taxon>Staphylococcaceae</taxon>
        <taxon>Staphylococcus</taxon>
    </lineage>
</organism>
<dbReference type="NCBIfam" id="TIGR01930">
    <property type="entry name" value="AcCoA-C-Actrans"/>
    <property type="match status" value="1"/>
</dbReference>
<evidence type="ECO:0000256" key="5">
    <source>
        <dbReference type="ARBA" id="ARBA00023315"/>
    </source>
</evidence>
<dbReference type="Pfam" id="PF02803">
    <property type="entry name" value="Thiolase_C"/>
    <property type="match status" value="1"/>
</dbReference>
<dbReference type="STRING" id="1194526.A284_11470"/>
<evidence type="ECO:0000313" key="11">
    <source>
        <dbReference type="EMBL" id="PTI50971.1"/>
    </source>
</evidence>
<evidence type="ECO:0000259" key="9">
    <source>
        <dbReference type="Pfam" id="PF00108"/>
    </source>
</evidence>
<evidence type="ECO:0000256" key="8">
    <source>
        <dbReference type="RuleBase" id="RU003557"/>
    </source>
</evidence>
<evidence type="ECO:0000256" key="2">
    <source>
        <dbReference type="ARBA" id="ARBA00012705"/>
    </source>
</evidence>
<proteinExistence type="inferred from homology"/>
<comment type="similarity">
    <text evidence="1 8">Belongs to the thiolase-like superfamily. Thiolase family.</text>
</comment>